<dbReference type="GO" id="GO:0006506">
    <property type="term" value="P:GPI anchor biosynthetic process"/>
    <property type="evidence" value="ECO:0007669"/>
    <property type="project" value="InterPro"/>
</dbReference>
<evidence type="ECO:0000256" key="1">
    <source>
        <dbReference type="ARBA" id="ARBA00004141"/>
    </source>
</evidence>
<dbReference type="PANTHER" id="PTHR13315:SF4">
    <property type="entry name" value="METALLOPHOSPHOESTERASE, ISOFORM E"/>
    <property type="match status" value="1"/>
</dbReference>
<name>A0A8S2ELN9_9BILA</name>
<reference evidence="7" key="1">
    <citation type="submission" date="2021-02" db="EMBL/GenBank/DDBJ databases">
        <authorList>
            <person name="Nowell W R."/>
        </authorList>
    </citation>
    <scope>NUCLEOTIDE SEQUENCE</scope>
</reference>
<feature type="transmembrane region" description="Helical" evidence="5">
    <location>
        <begin position="50"/>
        <end position="69"/>
    </location>
</feature>
<feature type="domain" description="Calcineurin-like phosphoesterase" evidence="6">
    <location>
        <begin position="97"/>
        <end position="264"/>
    </location>
</feature>
<proteinExistence type="predicted"/>
<dbReference type="InterPro" id="IPR029052">
    <property type="entry name" value="Metallo-depent_PP-like"/>
</dbReference>
<dbReference type="Proteomes" id="UP000677228">
    <property type="component" value="Unassembled WGS sequence"/>
</dbReference>
<evidence type="ECO:0000256" key="4">
    <source>
        <dbReference type="ARBA" id="ARBA00023136"/>
    </source>
</evidence>
<dbReference type="Pfam" id="PF00149">
    <property type="entry name" value="Metallophos"/>
    <property type="match status" value="1"/>
</dbReference>
<organism evidence="7 9">
    <name type="scientific">Didymodactylos carnosus</name>
    <dbReference type="NCBI Taxonomy" id="1234261"/>
    <lineage>
        <taxon>Eukaryota</taxon>
        <taxon>Metazoa</taxon>
        <taxon>Spiralia</taxon>
        <taxon>Gnathifera</taxon>
        <taxon>Rotifera</taxon>
        <taxon>Eurotatoria</taxon>
        <taxon>Bdelloidea</taxon>
        <taxon>Philodinida</taxon>
        <taxon>Philodinidae</taxon>
        <taxon>Didymodactylos</taxon>
    </lineage>
</organism>
<evidence type="ECO:0000256" key="3">
    <source>
        <dbReference type="ARBA" id="ARBA00022989"/>
    </source>
</evidence>
<evidence type="ECO:0000313" key="7">
    <source>
        <dbReference type="EMBL" id="CAF1180265.1"/>
    </source>
</evidence>
<evidence type="ECO:0000256" key="5">
    <source>
        <dbReference type="SAM" id="Phobius"/>
    </source>
</evidence>
<dbReference type="AlphaFoldDB" id="A0A8S2ELN9"/>
<accession>A0A8S2ELN9</accession>
<comment type="caution">
    <text evidence="7">The sequence shown here is derived from an EMBL/GenBank/DDBJ whole genome shotgun (WGS) entry which is preliminary data.</text>
</comment>
<dbReference type="EMBL" id="CAJOBA010034761">
    <property type="protein sequence ID" value="CAF3991527.1"/>
    <property type="molecule type" value="Genomic_DNA"/>
</dbReference>
<dbReference type="SUPFAM" id="SSF56300">
    <property type="entry name" value="Metallo-dependent phosphatases"/>
    <property type="match status" value="1"/>
</dbReference>
<evidence type="ECO:0000259" key="6">
    <source>
        <dbReference type="Pfam" id="PF00149"/>
    </source>
</evidence>
<evidence type="ECO:0000256" key="2">
    <source>
        <dbReference type="ARBA" id="ARBA00022692"/>
    </source>
</evidence>
<keyword evidence="4 5" id="KW-0472">Membrane</keyword>
<keyword evidence="2 5" id="KW-0812">Transmembrane</keyword>
<dbReference type="Gene3D" id="3.60.21.10">
    <property type="match status" value="1"/>
</dbReference>
<sequence>MHRHPHHSGLIDQMNKFQQQQPSNKTATASSDAVSSRRKTQFRLIPTLKAFIHTRYGLITIVGLLVVLYNEIFTYEYARFYWPNIEHLKNSNVEKLLLVADPQLIGEKHEGLFGLITRRDADRYLSKTFTQARTYLMPDWIIFLGDIFDEGLSATDNEYKRYYSRFQNIFQYNDIQQKSIVIPGDNDVGGEYFGDKKPHLKERFKSYFGRTIGLYKQNDIEFLKLDIDMYESYFDGKRRTILEQMQHHSMTSKFRIILNHWPLVSRSVRFVKPFIEELDPNLILKANHMAHLTILWTPQRYLALYTYAAYGIFVVSVLLLATINTRRTVLSGLH</sequence>
<dbReference type="PANTHER" id="PTHR13315">
    <property type="entry name" value="METALLO PHOSPHOESTERASE RELATED"/>
    <property type="match status" value="1"/>
</dbReference>
<feature type="transmembrane region" description="Helical" evidence="5">
    <location>
        <begin position="302"/>
        <end position="323"/>
    </location>
</feature>
<evidence type="ECO:0000313" key="8">
    <source>
        <dbReference type="EMBL" id="CAF3991527.1"/>
    </source>
</evidence>
<gene>
    <name evidence="7" type="ORF">OVA965_LOCUS23024</name>
    <name evidence="8" type="ORF">TMI583_LOCUS23740</name>
</gene>
<dbReference type="GO" id="GO:0016020">
    <property type="term" value="C:membrane"/>
    <property type="evidence" value="ECO:0007669"/>
    <property type="project" value="UniProtKB-SubCell"/>
</dbReference>
<dbReference type="InterPro" id="IPR004843">
    <property type="entry name" value="Calcineurin-like_PHP"/>
</dbReference>
<dbReference type="InterPro" id="IPR033308">
    <property type="entry name" value="PGAP5/Cdc1/Ted1"/>
</dbReference>
<evidence type="ECO:0000313" key="9">
    <source>
        <dbReference type="Proteomes" id="UP000677228"/>
    </source>
</evidence>
<protein>
    <recommendedName>
        <fullName evidence="6">Calcineurin-like phosphoesterase domain-containing protein</fullName>
    </recommendedName>
</protein>
<dbReference type="EMBL" id="CAJNOK010013234">
    <property type="protein sequence ID" value="CAF1180265.1"/>
    <property type="molecule type" value="Genomic_DNA"/>
</dbReference>
<keyword evidence="3 5" id="KW-1133">Transmembrane helix</keyword>
<dbReference type="GO" id="GO:0016787">
    <property type="term" value="F:hydrolase activity"/>
    <property type="evidence" value="ECO:0007669"/>
    <property type="project" value="InterPro"/>
</dbReference>
<dbReference type="Proteomes" id="UP000682733">
    <property type="component" value="Unassembled WGS sequence"/>
</dbReference>
<dbReference type="GO" id="GO:0005783">
    <property type="term" value="C:endoplasmic reticulum"/>
    <property type="evidence" value="ECO:0007669"/>
    <property type="project" value="TreeGrafter"/>
</dbReference>
<comment type="subcellular location">
    <subcellularLocation>
        <location evidence="1">Membrane</location>
        <topology evidence="1">Multi-pass membrane protein</topology>
    </subcellularLocation>
</comment>